<keyword evidence="3" id="KW-0687">Ribonucleoprotein</keyword>
<dbReference type="Proteomes" id="UP000243797">
    <property type="component" value="Unassembled WGS sequence"/>
</dbReference>
<accession>A0A2K1QVZ0</accession>
<keyword evidence="4" id="KW-1185">Reference proteome</keyword>
<proteinExistence type="predicted"/>
<dbReference type="InParanoid" id="A0A2K1QVZ0"/>
<keyword evidence="2" id="KW-0732">Signal</keyword>
<feature type="region of interest" description="Disordered" evidence="1">
    <location>
        <begin position="59"/>
        <end position="137"/>
    </location>
</feature>
<feature type="chain" id="PRO_5014358029" evidence="2">
    <location>
        <begin position="23"/>
        <end position="137"/>
    </location>
</feature>
<dbReference type="GO" id="GO:0005840">
    <property type="term" value="C:ribosome"/>
    <property type="evidence" value="ECO:0007669"/>
    <property type="project" value="UniProtKB-KW"/>
</dbReference>
<name>A0A2K1QVZ0_9PEZI</name>
<sequence>MPRLAALTACLSIFLLGQHVLAIPTTYGEPLTARNIIRHGQNGYLLSSEADQRLPALVRRDPGRPRSSNAAFTTPNDGKRPFSLTGPDGSFRAPTTGPAMAGGPLQTGPGTSLGQLPTVKRKRPTDDVDGVDMMDPS</sequence>
<reference evidence="3 4" key="1">
    <citation type="submission" date="2017-06" db="EMBL/GenBank/DDBJ databases">
        <title>Draft genome sequence of a variant of Elsinoe murrayae.</title>
        <authorList>
            <person name="Cheng Q."/>
        </authorList>
    </citation>
    <scope>NUCLEOTIDE SEQUENCE [LARGE SCALE GENOMIC DNA]</scope>
    <source>
        <strain evidence="3 4">CQ-2017a</strain>
    </source>
</reference>
<evidence type="ECO:0000313" key="4">
    <source>
        <dbReference type="Proteomes" id="UP000243797"/>
    </source>
</evidence>
<organism evidence="3 4">
    <name type="scientific">Sphaceloma murrayae</name>
    <dbReference type="NCBI Taxonomy" id="2082308"/>
    <lineage>
        <taxon>Eukaryota</taxon>
        <taxon>Fungi</taxon>
        <taxon>Dikarya</taxon>
        <taxon>Ascomycota</taxon>
        <taxon>Pezizomycotina</taxon>
        <taxon>Dothideomycetes</taxon>
        <taxon>Dothideomycetidae</taxon>
        <taxon>Myriangiales</taxon>
        <taxon>Elsinoaceae</taxon>
        <taxon>Sphaceloma</taxon>
    </lineage>
</organism>
<keyword evidence="3" id="KW-0689">Ribosomal protein</keyword>
<feature type="compositionally biased region" description="Acidic residues" evidence="1">
    <location>
        <begin position="127"/>
        <end position="137"/>
    </location>
</feature>
<feature type="compositionally biased region" description="Polar residues" evidence="1">
    <location>
        <begin position="66"/>
        <end position="76"/>
    </location>
</feature>
<gene>
    <name evidence="3" type="ORF">CAC42_2412</name>
</gene>
<evidence type="ECO:0000256" key="2">
    <source>
        <dbReference type="SAM" id="SignalP"/>
    </source>
</evidence>
<evidence type="ECO:0000256" key="1">
    <source>
        <dbReference type="SAM" id="MobiDB-lite"/>
    </source>
</evidence>
<protein>
    <submittedName>
        <fullName evidence="3">60S ribosomal protein L7</fullName>
    </submittedName>
</protein>
<feature type="signal peptide" evidence="2">
    <location>
        <begin position="1"/>
        <end position="22"/>
    </location>
</feature>
<dbReference type="EMBL" id="NKHZ01000032">
    <property type="protein sequence ID" value="PNS19235.1"/>
    <property type="molecule type" value="Genomic_DNA"/>
</dbReference>
<dbReference type="AlphaFoldDB" id="A0A2K1QVZ0"/>
<evidence type="ECO:0000313" key="3">
    <source>
        <dbReference type="EMBL" id="PNS19235.1"/>
    </source>
</evidence>
<comment type="caution">
    <text evidence="3">The sequence shown here is derived from an EMBL/GenBank/DDBJ whole genome shotgun (WGS) entry which is preliminary data.</text>
</comment>